<dbReference type="EMBL" id="QGNW01000042">
    <property type="protein sequence ID" value="RVX08355.1"/>
    <property type="molecule type" value="Genomic_DNA"/>
</dbReference>
<feature type="transmembrane region" description="Helical" evidence="1">
    <location>
        <begin position="7"/>
        <end position="28"/>
    </location>
</feature>
<keyword evidence="1" id="KW-1133">Transmembrane helix</keyword>
<comment type="caution">
    <text evidence="2">The sequence shown here is derived from an EMBL/GenBank/DDBJ whole genome shotgun (WGS) entry which is preliminary data.</text>
</comment>
<proteinExistence type="predicted"/>
<dbReference type="AlphaFoldDB" id="A0A438JHC6"/>
<dbReference type="Proteomes" id="UP000288805">
    <property type="component" value="Unassembled WGS sequence"/>
</dbReference>
<accession>A0A438JHC6</accession>
<organism evidence="2 3">
    <name type="scientific">Vitis vinifera</name>
    <name type="common">Grape</name>
    <dbReference type="NCBI Taxonomy" id="29760"/>
    <lineage>
        <taxon>Eukaryota</taxon>
        <taxon>Viridiplantae</taxon>
        <taxon>Streptophyta</taxon>
        <taxon>Embryophyta</taxon>
        <taxon>Tracheophyta</taxon>
        <taxon>Spermatophyta</taxon>
        <taxon>Magnoliopsida</taxon>
        <taxon>eudicotyledons</taxon>
        <taxon>Gunneridae</taxon>
        <taxon>Pentapetalae</taxon>
        <taxon>rosids</taxon>
        <taxon>Vitales</taxon>
        <taxon>Vitaceae</taxon>
        <taxon>Viteae</taxon>
        <taxon>Vitis</taxon>
    </lineage>
</organism>
<keyword evidence="1" id="KW-0812">Transmembrane</keyword>
<name>A0A438JHC6_VITVI</name>
<evidence type="ECO:0000313" key="3">
    <source>
        <dbReference type="Proteomes" id="UP000288805"/>
    </source>
</evidence>
<evidence type="ECO:0000313" key="2">
    <source>
        <dbReference type="EMBL" id="RVX08355.1"/>
    </source>
</evidence>
<reference evidence="2 3" key="1">
    <citation type="journal article" date="2018" name="PLoS Genet.">
        <title>Population sequencing reveals clonal diversity and ancestral inbreeding in the grapevine cultivar Chardonnay.</title>
        <authorList>
            <person name="Roach M.J."/>
            <person name="Johnson D.L."/>
            <person name="Bohlmann J."/>
            <person name="van Vuuren H.J."/>
            <person name="Jones S.J."/>
            <person name="Pretorius I.S."/>
            <person name="Schmidt S.A."/>
            <person name="Borneman A.R."/>
        </authorList>
    </citation>
    <scope>NUCLEOTIDE SEQUENCE [LARGE SCALE GENOMIC DNA]</scope>
    <source>
        <strain evidence="3">cv. Chardonnay</strain>
        <tissue evidence="2">Leaf</tissue>
    </source>
</reference>
<evidence type="ECO:0000256" key="1">
    <source>
        <dbReference type="SAM" id="Phobius"/>
    </source>
</evidence>
<protein>
    <submittedName>
        <fullName evidence="2">Uncharacterized protein</fullName>
    </submittedName>
</protein>
<keyword evidence="1" id="KW-0472">Membrane</keyword>
<sequence>MDDISALCLTACCMTALLLCDCMLLVYVGRTSIPLPPPPSFDHLLHFDSYICKREALCVLVSLTELECMCGGDDHLAWKHPVSSEACRGLRTFGGWVHLRAFRVSLVTIWIQYFLIWPPMRVLRDQYEFKLQLDHPSAFVDLPSWVRVEGKLVHTPMRSDMDQQFITVDQFTAAMASIQEALTSLR</sequence>
<gene>
    <name evidence="2" type="ORF">CK203_017817</name>
</gene>